<evidence type="ECO:0000313" key="2">
    <source>
        <dbReference type="EMBL" id="MDC3987831.1"/>
    </source>
</evidence>
<protein>
    <submittedName>
        <fullName evidence="2">Uncharacterized protein</fullName>
    </submittedName>
</protein>
<evidence type="ECO:0000313" key="3">
    <source>
        <dbReference type="Proteomes" id="UP001151081"/>
    </source>
</evidence>
<evidence type="ECO:0000256" key="1">
    <source>
        <dbReference type="SAM" id="Phobius"/>
    </source>
</evidence>
<sequence>MKKDDPRIRLVLRLVTAVLIVALFLFEGNMLIGPITRVFPRECAAVTPSPPQVDTTLLPAHVVGQENLCNRVSDGHCERVAFGDRVSGACKNGGMIGDWTVKDAATGALRWSGQYEGGWANGDFRVCKDPTHCDSFRIKDLHLDGPSVTWERDGDRWIELSGRYERGRGVGRWVRRIDGKGAVRSALVFDEQGLDAKEFFYCTNGNLKERRGQRTIVFDAENRRIAERGPEGPLRILDAAGNVVRDARPDEETTLCPLP</sequence>
<dbReference type="RefSeq" id="WP_272427875.1">
    <property type="nucleotide sequence ID" value="NZ_JAGTJJ010000059.1"/>
</dbReference>
<dbReference type="AlphaFoldDB" id="A0A9X4AXF6"/>
<dbReference type="EMBL" id="JAGTJJ010000059">
    <property type="protein sequence ID" value="MDC3987831.1"/>
    <property type="molecule type" value="Genomic_DNA"/>
</dbReference>
<keyword evidence="3" id="KW-1185">Reference proteome</keyword>
<reference evidence="2 3" key="1">
    <citation type="submission" date="2021-04" db="EMBL/GenBank/DDBJ databases">
        <title>Genome analysis of Polyangium sp.</title>
        <authorList>
            <person name="Li Y."/>
            <person name="Wang J."/>
        </authorList>
    </citation>
    <scope>NUCLEOTIDE SEQUENCE [LARGE SCALE GENOMIC DNA]</scope>
    <source>
        <strain evidence="2 3">SDU14</strain>
    </source>
</reference>
<dbReference type="Proteomes" id="UP001151081">
    <property type="component" value="Unassembled WGS sequence"/>
</dbReference>
<keyword evidence="1" id="KW-0472">Membrane</keyword>
<gene>
    <name evidence="2" type="ORF">KEG57_45625</name>
</gene>
<feature type="transmembrane region" description="Helical" evidence="1">
    <location>
        <begin position="12"/>
        <end position="32"/>
    </location>
</feature>
<keyword evidence="1" id="KW-0812">Transmembrane</keyword>
<accession>A0A9X4AXF6</accession>
<comment type="caution">
    <text evidence="2">The sequence shown here is derived from an EMBL/GenBank/DDBJ whole genome shotgun (WGS) entry which is preliminary data.</text>
</comment>
<organism evidence="2 3">
    <name type="scientific">Polyangium jinanense</name>
    <dbReference type="NCBI Taxonomy" id="2829994"/>
    <lineage>
        <taxon>Bacteria</taxon>
        <taxon>Pseudomonadati</taxon>
        <taxon>Myxococcota</taxon>
        <taxon>Polyangia</taxon>
        <taxon>Polyangiales</taxon>
        <taxon>Polyangiaceae</taxon>
        <taxon>Polyangium</taxon>
    </lineage>
</organism>
<name>A0A9X4AXF6_9BACT</name>
<proteinExistence type="predicted"/>
<keyword evidence="1" id="KW-1133">Transmembrane helix</keyword>